<dbReference type="Proteomes" id="UP000530660">
    <property type="component" value="Unassembled WGS sequence"/>
</dbReference>
<dbReference type="AlphaFoldDB" id="A0A7J7IH36"/>
<proteinExistence type="predicted"/>
<feature type="region of interest" description="Disordered" evidence="1">
    <location>
        <begin position="1"/>
        <end position="21"/>
    </location>
</feature>
<name>A0A7J7IH36_9RHOD</name>
<comment type="caution">
    <text evidence="2">The sequence shown here is derived from an EMBL/GenBank/DDBJ whole genome shotgun (WGS) entry which is preliminary data.</text>
</comment>
<evidence type="ECO:0000313" key="2">
    <source>
        <dbReference type="EMBL" id="KAF6002383.1"/>
    </source>
</evidence>
<evidence type="ECO:0000256" key="1">
    <source>
        <dbReference type="SAM" id="MobiDB-lite"/>
    </source>
</evidence>
<protein>
    <submittedName>
        <fullName evidence="2">Uncharacterized protein</fullName>
    </submittedName>
</protein>
<gene>
    <name evidence="2" type="ORF">F1559_001155</name>
</gene>
<evidence type="ECO:0000313" key="3">
    <source>
        <dbReference type="Proteomes" id="UP000530660"/>
    </source>
</evidence>
<reference evidence="2 3" key="1">
    <citation type="journal article" date="2020" name="J. Phycol.">
        <title>Comparative genome analysis reveals Cyanidiococcus gen. nov., a new extremophilic red algal genus sister to Cyanidioschyzon (Cyanidioschyzonaceae, Rhodophyta).</title>
        <authorList>
            <person name="Liu S.-L."/>
            <person name="Chiang Y.-R."/>
            <person name="Yoon H.S."/>
            <person name="Fu H.-Y."/>
        </authorList>
    </citation>
    <scope>NUCLEOTIDE SEQUENCE [LARGE SCALE GENOMIC DNA]</scope>
    <source>
        <strain evidence="2 3">THAL066</strain>
    </source>
</reference>
<accession>A0A7J7IH36</accession>
<keyword evidence="3" id="KW-1185">Reference proteome</keyword>
<organism evidence="2 3">
    <name type="scientific">Cyanidiococcus yangmingshanensis</name>
    <dbReference type="NCBI Taxonomy" id="2690220"/>
    <lineage>
        <taxon>Eukaryota</taxon>
        <taxon>Rhodophyta</taxon>
        <taxon>Bangiophyceae</taxon>
        <taxon>Cyanidiales</taxon>
        <taxon>Cyanidiaceae</taxon>
        <taxon>Cyanidiococcus</taxon>
    </lineage>
</organism>
<dbReference type="EMBL" id="VWRR01000010">
    <property type="protein sequence ID" value="KAF6002383.1"/>
    <property type="molecule type" value="Genomic_DNA"/>
</dbReference>
<sequence>MTETGERARAAVSSQSQGAQTLVPPGAALRQRLTTRLTDACNQVESAYGALLQCAALQTGTEETSTQVDAKIQSFSVSIGNLLDEGQLWLAAIELARAVHELAALLEDVRLLLLIQAQIWLPVAQLAEPNELHEEATPPAASVVRQQSGAAPSQETMQRLLEYFQAHHSRRVVDRDQF</sequence>